<reference evidence="2 3" key="1">
    <citation type="submission" date="2006-02" db="EMBL/GenBank/DDBJ databases">
        <authorList>
            <person name="Amann R."/>
            <person name="Ferriera S."/>
            <person name="Johnson J."/>
            <person name="Kravitz S."/>
            <person name="Halpern A."/>
            <person name="Remington K."/>
            <person name="Beeson K."/>
            <person name="Tran B."/>
            <person name="Rogers Y.-H."/>
            <person name="Friedman R."/>
            <person name="Venter J.C."/>
        </authorList>
    </citation>
    <scope>NUCLEOTIDE SEQUENCE [LARGE SCALE GENOMIC DNA]</scope>
    <source>
        <strain evidence="2 3">DSM 3645</strain>
    </source>
</reference>
<feature type="region of interest" description="Disordered" evidence="1">
    <location>
        <begin position="1"/>
        <end position="38"/>
    </location>
</feature>
<evidence type="ECO:0000313" key="3">
    <source>
        <dbReference type="Proteomes" id="UP000004358"/>
    </source>
</evidence>
<protein>
    <submittedName>
        <fullName evidence="2">Fructose-bisphosphate aldolase</fullName>
        <ecNumber evidence="2">4.1.2.13</ecNumber>
    </submittedName>
</protein>
<evidence type="ECO:0000256" key="1">
    <source>
        <dbReference type="SAM" id="MobiDB-lite"/>
    </source>
</evidence>
<dbReference type="Proteomes" id="UP000004358">
    <property type="component" value="Unassembled WGS sequence"/>
</dbReference>
<organism evidence="2 3">
    <name type="scientific">Blastopirellula marina DSM 3645</name>
    <dbReference type="NCBI Taxonomy" id="314230"/>
    <lineage>
        <taxon>Bacteria</taxon>
        <taxon>Pseudomonadati</taxon>
        <taxon>Planctomycetota</taxon>
        <taxon>Planctomycetia</taxon>
        <taxon>Pirellulales</taxon>
        <taxon>Pirellulaceae</taxon>
        <taxon>Blastopirellula</taxon>
    </lineage>
</organism>
<name>A3ZMQ0_9BACT</name>
<sequence length="51" mass="5443">MGTSPSHDRDFGSDNESGGEYVVRRNGVNSNRGENIKSGGCEMRLRAITGA</sequence>
<proteinExistence type="predicted"/>
<dbReference type="GO" id="GO:0004332">
    <property type="term" value="F:fructose-bisphosphate aldolase activity"/>
    <property type="evidence" value="ECO:0007669"/>
    <property type="project" value="UniProtKB-EC"/>
</dbReference>
<comment type="caution">
    <text evidence="2">The sequence shown here is derived from an EMBL/GenBank/DDBJ whole genome shotgun (WGS) entry which is preliminary data.</text>
</comment>
<dbReference type="EC" id="4.1.2.13" evidence="2"/>
<dbReference type="STRING" id="314230.DSM3645_00875"/>
<dbReference type="HOGENOM" id="CLU_3096172_0_0_0"/>
<accession>A3ZMQ0</accession>
<evidence type="ECO:0000313" key="2">
    <source>
        <dbReference type="EMBL" id="EAQ82223.1"/>
    </source>
</evidence>
<dbReference type="EMBL" id="AANZ01000002">
    <property type="protein sequence ID" value="EAQ82223.1"/>
    <property type="molecule type" value="Genomic_DNA"/>
</dbReference>
<feature type="compositionally biased region" description="Basic and acidic residues" evidence="1">
    <location>
        <begin position="1"/>
        <end position="12"/>
    </location>
</feature>
<gene>
    <name evidence="2" type="ORF">DSM3645_00875</name>
</gene>
<dbReference type="AlphaFoldDB" id="A3ZMQ0"/>
<keyword evidence="2" id="KW-0456">Lyase</keyword>